<dbReference type="Pfam" id="PF01565">
    <property type="entry name" value="FAD_binding_4"/>
    <property type="match status" value="1"/>
</dbReference>
<evidence type="ECO:0000256" key="2">
    <source>
        <dbReference type="ARBA" id="ARBA00022630"/>
    </source>
</evidence>
<keyword evidence="3" id="KW-0274">FAD</keyword>
<evidence type="ECO:0000259" key="6">
    <source>
        <dbReference type="PROSITE" id="PS51387"/>
    </source>
</evidence>
<dbReference type="PANTHER" id="PTHR42973:SF53">
    <property type="entry name" value="FAD-BINDING PCMH-TYPE DOMAIN-CONTAINING PROTEIN-RELATED"/>
    <property type="match status" value="1"/>
</dbReference>
<dbReference type="Gene3D" id="3.30.465.10">
    <property type="match status" value="1"/>
</dbReference>
<accession>A0A6A6AYH4</accession>
<feature type="domain" description="FAD-binding PCMH-type" evidence="6">
    <location>
        <begin position="63"/>
        <end position="234"/>
    </location>
</feature>
<dbReference type="PROSITE" id="PS51387">
    <property type="entry name" value="FAD_PCMH"/>
    <property type="match status" value="1"/>
</dbReference>
<evidence type="ECO:0000256" key="4">
    <source>
        <dbReference type="ARBA" id="ARBA00023002"/>
    </source>
</evidence>
<keyword evidence="8" id="KW-1185">Reference proteome</keyword>
<gene>
    <name evidence="7" type="ORF">K452DRAFT_330009</name>
</gene>
<dbReference type="EMBL" id="ML995549">
    <property type="protein sequence ID" value="KAF2135827.1"/>
    <property type="molecule type" value="Genomic_DNA"/>
</dbReference>
<dbReference type="PROSITE" id="PS51257">
    <property type="entry name" value="PROKAR_LIPOPROTEIN"/>
    <property type="match status" value="1"/>
</dbReference>
<evidence type="ECO:0000256" key="5">
    <source>
        <dbReference type="SAM" id="MobiDB-lite"/>
    </source>
</evidence>
<sequence>MRFDIAAVTALGSVLGCIDSASAAGTVSSCCTALAGAGFEKRIHYPGHDVYEDRISSYWSVAARVRPQCLFQPLDTAEVSKVVQTFANAKCKFAIRSGGHTTWPGAASIEDGVTIDLGLMNSTTYHPGNATAAIRPGARWASVYGTLDKLNVSVAGGRAGSVGVGGFTLGGGNSFWAARKGFVCDNVANFEVVLGSGEVVNANAKENADLFQALKGGSNNFGVVTRFDMFTFPAEKLWGGVVVYPWSTSKQQMKALSGFTTGLKKDPYGSAIVILHRTPAGEKMIINAYEHTGGVAAAPIFTEFLATEGEIMNTMRVTNITDLTTELEQAEGYRDTFVTISFQNDERVLQKAAALFDAMLDAIKADGEDWLALNLFQPLPRVFADRGLEKGGNVLGLDRFKGDNVVYQVYLGWKDVANDAVFQTAAEKLIADVDAFAKSIKKDNPFIYLDYAYKTQKPLESYGEANLKKIRDVANKYDPEQVFQTLVPGGFKISNVGAEAGEGKGKGKGKGSEHNEL</sequence>
<dbReference type="InterPro" id="IPR016169">
    <property type="entry name" value="FAD-bd_PCMH_sub2"/>
</dbReference>
<proteinExistence type="inferred from homology"/>
<name>A0A6A6AYH4_9PEZI</name>
<dbReference type="GO" id="GO:0016491">
    <property type="term" value="F:oxidoreductase activity"/>
    <property type="evidence" value="ECO:0007669"/>
    <property type="project" value="UniProtKB-KW"/>
</dbReference>
<dbReference type="AlphaFoldDB" id="A0A6A6AYH4"/>
<dbReference type="GeneID" id="54302580"/>
<reference evidence="7" key="1">
    <citation type="journal article" date="2020" name="Stud. Mycol.">
        <title>101 Dothideomycetes genomes: a test case for predicting lifestyles and emergence of pathogens.</title>
        <authorList>
            <person name="Haridas S."/>
            <person name="Albert R."/>
            <person name="Binder M."/>
            <person name="Bloem J."/>
            <person name="Labutti K."/>
            <person name="Salamov A."/>
            <person name="Andreopoulos B."/>
            <person name="Baker S."/>
            <person name="Barry K."/>
            <person name="Bills G."/>
            <person name="Bluhm B."/>
            <person name="Cannon C."/>
            <person name="Castanera R."/>
            <person name="Culley D."/>
            <person name="Daum C."/>
            <person name="Ezra D."/>
            <person name="Gonzalez J."/>
            <person name="Henrissat B."/>
            <person name="Kuo A."/>
            <person name="Liang C."/>
            <person name="Lipzen A."/>
            <person name="Lutzoni F."/>
            <person name="Magnuson J."/>
            <person name="Mondo S."/>
            <person name="Nolan M."/>
            <person name="Ohm R."/>
            <person name="Pangilinan J."/>
            <person name="Park H.-J."/>
            <person name="Ramirez L."/>
            <person name="Alfaro M."/>
            <person name="Sun H."/>
            <person name="Tritt A."/>
            <person name="Yoshinaga Y."/>
            <person name="Zwiers L.-H."/>
            <person name="Turgeon B."/>
            <person name="Goodwin S."/>
            <person name="Spatafora J."/>
            <person name="Crous P."/>
            <person name="Grigoriev I."/>
        </authorList>
    </citation>
    <scope>NUCLEOTIDE SEQUENCE</scope>
    <source>
        <strain evidence="7">CBS 121167</strain>
    </source>
</reference>
<dbReference type="InterPro" id="IPR006094">
    <property type="entry name" value="Oxid_FAD_bind_N"/>
</dbReference>
<keyword evidence="4" id="KW-0560">Oxidoreductase</keyword>
<dbReference type="RefSeq" id="XP_033391545.1">
    <property type="nucleotide sequence ID" value="XM_033545085.1"/>
</dbReference>
<evidence type="ECO:0000256" key="1">
    <source>
        <dbReference type="ARBA" id="ARBA00005466"/>
    </source>
</evidence>
<dbReference type="SUPFAM" id="SSF56176">
    <property type="entry name" value="FAD-binding/transporter-associated domain-like"/>
    <property type="match status" value="1"/>
</dbReference>
<dbReference type="InterPro" id="IPR050416">
    <property type="entry name" value="FAD-linked_Oxidoreductase"/>
</dbReference>
<feature type="region of interest" description="Disordered" evidence="5">
    <location>
        <begin position="498"/>
        <end position="517"/>
    </location>
</feature>
<dbReference type="GO" id="GO:0071949">
    <property type="term" value="F:FAD binding"/>
    <property type="evidence" value="ECO:0007669"/>
    <property type="project" value="InterPro"/>
</dbReference>
<protein>
    <recommendedName>
        <fullName evidence="6">FAD-binding PCMH-type domain-containing protein</fullName>
    </recommendedName>
</protein>
<keyword evidence="2" id="KW-0285">Flavoprotein</keyword>
<evidence type="ECO:0000313" key="8">
    <source>
        <dbReference type="Proteomes" id="UP000799438"/>
    </source>
</evidence>
<organism evidence="7 8">
    <name type="scientific">Aplosporella prunicola CBS 121167</name>
    <dbReference type="NCBI Taxonomy" id="1176127"/>
    <lineage>
        <taxon>Eukaryota</taxon>
        <taxon>Fungi</taxon>
        <taxon>Dikarya</taxon>
        <taxon>Ascomycota</taxon>
        <taxon>Pezizomycotina</taxon>
        <taxon>Dothideomycetes</taxon>
        <taxon>Dothideomycetes incertae sedis</taxon>
        <taxon>Botryosphaeriales</taxon>
        <taxon>Aplosporellaceae</taxon>
        <taxon>Aplosporella</taxon>
    </lineage>
</organism>
<dbReference type="InterPro" id="IPR036318">
    <property type="entry name" value="FAD-bd_PCMH-like_sf"/>
</dbReference>
<dbReference type="OrthoDB" id="2151789at2759"/>
<feature type="compositionally biased region" description="Basic and acidic residues" evidence="5">
    <location>
        <begin position="501"/>
        <end position="517"/>
    </location>
</feature>
<dbReference type="PANTHER" id="PTHR42973">
    <property type="entry name" value="BINDING OXIDOREDUCTASE, PUTATIVE (AFU_ORTHOLOGUE AFUA_1G17690)-RELATED"/>
    <property type="match status" value="1"/>
</dbReference>
<evidence type="ECO:0000256" key="3">
    <source>
        <dbReference type="ARBA" id="ARBA00022827"/>
    </source>
</evidence>
<dbReference type="InterPro" id="IPR016166">
    <property type="entry name" value="FAD-bd_PCMH"/>
</dbReference>
<dbReference type="Proteomes" id="UP000799438">
    <property type="component" value="Unassembled WGS sequence"/>
</dbReference>
<comment type="similarity">
    <text evidence="1">Belongs to the oxygen-dependent FAD-linked oxidoreductase family.</text>
</comment>
<evidence type="ECO:0000313" key="7">
    <source>
        <dbReference type="EMBL" id="KAF2135827.1"/>
    </source>
</evidence>